<keyword evidence="2" id="KW-1185">Reference proteome</keyword>
<comment type="caution">
    <text evidence="1">The sequence shown here is derived from an EMBL/GenBank/DDBJ whole genome shotgun (WGS) entry which is preliminary data.</text>
</comment>
<name>A0A8J2PY17_9HEXA</name>
<dbReference type="Proteomes" id="UP000708208">
    <property type="component" value="Unassembled WGS sequence"/>
</dbReference>
<organism evidence="1 2">
    <name type="scientific">Allacma fusca</name>
    <dbReference type="NCBI Taxonomy" id="39272"/>
    <lineage>
        <taxon>Eukaryota</taxon>
        <taxon>Metazoa</taxon>
        <taxon>Ecdysozoa</taxon>
        <taxon>Arthropoda</taxon>
        <taxon>Hexapoda</taxon>
        <taxon>Collembola</taxon>
        <taxon>Symphypleona</taxon>
        <taxon>Sminthuridae</taxon>
        <taxon>Allacma</taxon>
    </lineage>
</organism>
<feature type="non-terminal residue" evidence="1">
    <location>
        <position position="1"/>
    </location>
</feature>
<dbReference type="AlphaFoldDB" id="A0A8J2PY17"/>
<sequence length="18" mass="1906">MKVFILTAALVICATIAQ</sequence>
<reference evidence="1" key="1">
    <citation type="submission" date="2021-06" db="EMBL/GenBank/DDBJ databases">
        <authorList>
            <person name="Hodson N. C."/>
            <person name="Mongue J. A."/>
            <person name="Jaron S. K."/>
        </authorList>
    </citation>
    <scope>NUCLEOTIDE SEQUENCE</scope>
</reference>
<proteinExistence type="predicted"/>
<evidence type="ECO:0000313" key="1">
    <source>
        <dbReference type="EMBL" id="CAG7832482.1"/>
    </source>
</evidence>
<accession>A0A8J2PY17</accession>
<evidence type="ECO:0000313" key="2">
    <source>
        <dbReference type="Proteomes" id="UP000708208"/>
    </source>
</evidence>
<protein>
    <submittedName>
        <fullName evidence="1">Uncharacterized protein</fullName>
    </submittedName>
</protein>
<dbReference type="EMBL" id="CAJVCH010565252">
    <property type="protein sequence ID" value="CAG7832482.1"/>
    <property type="molecule type" value="Genomic_DNA"/>
</dbReference>
<gene>
    <name evidence="1" type="ORF">AFUS01_LOCUS42166</name>
</gene>